<keyword evidence="3" id="KW-1185">Reference proteome</keyword>
<reference evidence="2 3" key="1">
    <citation type="submission" date="2024-10" db="EMBL/GenBank/DDBJ databases">
        <authorList>
            <person name="Kim D."/>
        </authorList>
    </citation>
    <scope>NUCLEOTIDE SEQUENCE [LARGE SCALE GENOMIC DNA]</scope>
    <source>
        <strain evidence="2">BH-2024</strain>
    </source>
</reference>
<proteinExistence type="predicted"/>
<sequence>MMKTPSISLLLVCCIFLVHYPPHYAQAVNDNGLIKKLCFVNAPKPFTVRAKNGQKFLFEFEIQHEEEEKKWKKHCAKISTEKWKELEDSDIITLENKNGHPLGNVSVQFLRVADENVQASNADLRKMYFNTLSSKFYARTGHIVVLEFEIQQEANQTLKQCAKISTGKWTGLNDSDTITFENGGENPLGKVSVQLLREVGANATELEFPYGILRCYIRNPGSGVVKISDFRTHP</sequence>
<gene>
    <name evidence="2" type="ORF">niasHT_017668</name>
</gene>
<name>A0ABD2L8E0_9BILA</name>
<dbReference type="AlphaFoldDB" id="A0ABD2L8E0"/>
<dbReference type="EMBL" id="JBICBT010000506">
    <property type="protein sequence ID" value="KAL3111441.1"/>
    <property type="molecule type" value="Genomic_DNA"/>
</dbReference>
<evidence type="ECO:0000313" key="2">
    <source>
        <dbReference type="EMBL" id="KAL3111441.1"/>
    </source>
</evidence>
<keyword evidence="1" id="KW-0732">Signal</keyword>
<protein>
    <submittedName>
        <fullName evidence="2">Uncharacterized protein</fullName>
    </submittedName>
</protein>
<comment type="caution">
    <text evidence="2">The sequence shown here is derived from an EMBL/GenBank/DDBJ whole genome shotgun (WGS) entry which is preliminary data.</text>
</comment>
<feature type="chain" id="PRO_5044882108" evidence="1">
    <location>
        <begin position="26"/>
        <end position="234"/>
    </location>
</feature>
<feature type="signal peptide" evidence="1">
    <location>
        <begin position="1"/>
        <end position="25"/>
    </location>
</feature>
<organism evidence="2 3">
    <name type="scientific">Heterodera trifolii</name>
    <dbReference type="NCBI Taxonomy" id="157864"/>
    <lineage>
        <taxon>Eukaryota</taxon>
        <taxon>Metazoa</taxon>
        <taxon>Ecdysozoa</taxon>
        <taxon>Nematoda</taxon>
        <taxon>Chromadorea</taxon>
        <taxon>Rhabditida</taxon>
        <taxon>Tylenchina</taxon>
        <taxon>Tylenchomorpha</taxon>
        <taxon>Tylenchoidea</taxon>
        <taxon>Heteroderidae</taxon>
        <taxon>Heteroderinae</taxon>
        <taxon>Heterodera</taxon>
    </lineage>
</organism>
<dbReference type="Proteomes" id="UP001620626">
    <property type="component" value="Unassembled WGS sequence"/>
</dbReference>
<evidence type="ECO:0000313" key="3">
    <source>
        <dbReference type="Proteomes" id="UP001620626"/>
    </source>
</evidence>
<evidence type="ECO:0000256" key="1">
    <source>
        <dbReference type="SAM" id="SignalP"/>
    </source>
</evidence>
<accession>A0ABD2L8E0</accession>